<name>W4M902_9BACT</name>
<dbReference type="InterPro" id="IPR036291">
    <property type="entry name" value="NAD(P)-bd_dom_sf"/>
</dbReference>
<evidence type="ECO:0000256" key="2">
    <source>
        <dbReference type="ARBA" id="ARBA00023002"/>
    </source>
</evidence>
<evidence type="ECO:0000256" key="1">
    <source>
        <dbReference type="ARBA" id="ARBA00006484"/>
    </source>
</evidence>
<dbReference type="PANTHER" id="PTHR43391:SF26">
    <property type="entry name" value="BLL7251 PROTEIN"/>
    <property type="match status" value="1"/>
</dbReference>
<dbReference type="InterPro" id="IPR057326">
    <property type="entry name" value="KR_dom"/>
</dbReference>
<dbReference type="Gene3D" id="3.40.50.720">
    <property type="entry name" value="NAD(P)-binding Rossmann-like Domain"/>
    <property type="match status" value="1"/>
</dbReference>
<feature type="non-terminal residue" evidence="5">
    <location>
        <position position="229"/>
    </location>
</feature>
<dbReference type="PRINTS" id="PR00081">
    <property type="entry name" value="GDHRDH"/>
</dbReference>
<dbReference type="FunFam" id="3.40.50.720:FF:000084">
    <property type="entry name" value="Short-chain dehydrogenase reductase"/>
    <property type="match status" value="1"/>
</dbReference>
<dbReference type="GO" id="GO:0016491">
    <property type="term" value="F:oxidoreductase activity"/>
    <property type="evidence" value="ECO:0007669"/>
    <property type="project" value="UniProtKB-KW"/>
</dbReference>
<dbReference type="HOGENOM" id="CLU_010194_2_1_7"/>
<evidence type="ECO:0000313" key="5">
    <source>
        <dbReference type="EMBL" id="ETX06112.1"/>
    </source>
</evidence>
<protein>
    <recommendedName>
        <fullName evidence="4">Ketoreductase domain-containing protein</fullName>
    </recommendedName>
</protein>
<dbReference type="InterPro" id="IPR002347">
    <property type="entry name" value="SDR_fam"/>
</dbReference>
<dbReference type="PANTHER" id="PTHR43391">
    <property type="entry name" value="RETINOL DEHYDROGENASE-RELATED"/>
    <property type="match status" value="1"/>
</dbReference>
<keyword evidence="2" id="KW-0560">Oxidoreductase</keyword>
<dbReference type="SMART" id="SM00822">
    <property type="entry name" value="PKS_KR"/>
    <property type="match status" value="1"/>
</dbReference>
<sequence length="229" mass="24066">MQLDGKVAVITGGASGIGRATALAMARRGTDIVLADINDQRLGETEQEIAAIGRKVVTVNCDVSRDQDVARLAETALAAMGQVDILFNNAGVICRGALEDLTIADWEWQFSINVFGVIRGLNAFLPHMIARGSGHIINTGSVAGLFALTGEGAPYIASKFAVVGLSEALALYARPRGIGVSVLCPGSVDTNLIETRRSIGMTPEREISETAQAATVQGNRLMTPMQVGE</sequence>
<dbReference type="EMBL" id="AZHX01000783">
    <property type="protein sequence ID" value="ETX06112.1"/>
    <property type="molecule type" value="Genomic_DNA"/>
</dbReference>
<reference evidence="5 6" key="1">
    <citation type="journal article" date="2014" name="Nature">
        <title>An environmental bacterial taxon with a large and distinct metabolic repertoire.</title>
        <authorList>
            <person name="Wilson M.C."/>
            <person name="Mori T."/>
            <person name="Ruckert C."/>
            <person name="Uria A.R."/>
            <person name="Helf M.J."/>
            <person name="Takada K."/>
            <person name="Gernert C."/>
            <person name="Steffens U.A."/>
            <person name="Heycke N."/>
            <person name="Schmitt S."/>
            <person name="Rinke C."/>
            <person name="Helfrich E.J."/>
            <person name="Brachmann A.O."/>
            <person name="Gurgui C."/>
            <person name="Wakimoto T."/>
            <person name="Kracht M."/>
            <person name="Crusemann M."/>
            <person name="Hentschel U."/>
            <person name="Abe I."/>
            <person name="Matsunaga S."/>
            <person name="Kalinowski J."/>
            <person name="Takeyama H."/>
            <person name="Piel J."/>
        </authorList>
    </citation>
    <scope>NUCLEOTIDE SEQUENCE [LARGE SCALE GENOMIC DNA]</scope>
    <source>
        <strain evidence="6">TSY2</strain>
    </source>
</reference>
<comment type="similarity">
    <text evidence="1 3">Belongs to the short-chain dehydrogenases/reductases (SDR) family.</text>
</comment>
<keyword evidence="6" id="KW-1185">Reference proteome</keyword>
<dbReference type="PRINTS" id="PR00080">
    <property type="entry name" value="SDRFAMILY"/>
</dbReference>
<dbReference type="Proteomes" id="UP000019140">
    <property type="component" value="Unassembled WGS sequence"/>
</dbReference>
<evidence type="ECO:0000313" key="6">
    <source>
        <dbReference type="Proteomes" id="UP000019140"/>
    </source>
</evidence>
<comment type="caution">
    <text evidence="5">The sequence shown here is derived from an EMBL/GenBank/DDBJ whole genome shotgun (WGS) entry which is preliminary data.</text>
</comment>
<organism evidence="5 6">
    <name type="scientific">Candidatus Entotheonella gemina</name>
    <dbReference type="NCBI Taxonomy" id="1429439"/>
    <lineage>
        <taxon>Bacteria</taxon>
        <taxon>Pseudomonadati</taxon>
        <taxon>Nitrospinota/Tectimicrobiota group</taxon>
        <taxon>Candidatus Tectimicrobiota</taxon>
        <taxon>Candidatus Entotheonellia</taxon>
        <taxon>Candidatus Entotheonellales</taxon>
        <taxon>Candidatus Entotheonellaceae</taxon>
        <taxon>Candidatus Entotheonella</taxon>
    </lineage>
</organism>
<proteinExistence type="inferred from homology"/>
<gene>
    <name evidence="5" type="ORF">ETSY2_19070</name>
</gene>
<dbReference type="CDD" id="cd05233">
    <property type="entry name" value="SDR_c"/>
    <property type="match status" value="1"/>
</dbReference>
<evidence type="ECO:0000256" key="3">
    <source>
        <dbReference type="RuleBase" id="RU000363"/>
    </source>
</evidence>
<feature type="domain" description="Ketoreductase" evidence="4">
    <location>
        <begin position="6"/>
        <end position="191"/>
    </location>
</feature>
<accession>W4M902</accession>
<evidence type="ECO:0000259" key="4">
    <source>
        <dbReference type="SMART" id="SM00822"/>
    </source>
</evidence>
<dbReference type="SUPFAM" id="SSF51735">
    <property type="entry name" value="NAD(P)-binding Rossmann-fold domains"/>
    <property type="match status" value="1"/>
</dbReference>
<dbReference type="AlphaFoldDB" id="W4M902"/>
<dbReference type="Pfam" id="PF00106">
    <property type="entry name" value="adh_short"/>
    <property type="match status" value="1"/>
</dbReference>